<gene>
    <name evidence="1" type="ORF">GCM10009665_28400</name>
</gene>
<sequence length="129" mass="13679">MESRITIAGADPAAAASDLRSLHAWLRHEDELRGRVRLLDGEIGPEEMGGLAEVLVVALSTGGAATVLAQAAVEWVRQRTQDVTVRVTRPDGGSMEVQLSRVKAGDGTVAELRRFIAGEQPDALPDATP</sequence>
<comment type="caution">
    <text evidence="1">The sequence shown here is derived from an EMBL/GenBank/DDBJ whole genome shotgun (WGS) entry which is preliminary data.</text>
</comment>
<name>A0ABN1W5F8_9ACTN</name>
<keyword evidence="2" id="KW-1185">Reference proteome</keyword>
<proteinExistence type="predicted"/>
<reference evidence="1 2" key="1">
    <citation type="journal article" date="2019" name="Int. J. Syst. Evol. Microbiol.">
        <title>The Global Catalogue of Microorganisms (GCM) 10K type strain sequencing project: providing services to taxonomists for standard genome sequencing and annotation.</title>
        <authorList>
            <consortium name="The Broad Institute Genomics Platform"/>
            <consortium name="The Broad Institute Genome Sequencing Center for Infectious Disease"/>
            <person name="Wu L."/>
            <person name="Ma J."/>
        </authorList>
    </citation>
    <scope>NUCLEOTIDE SEQUENCE [LARGE SCALE GENOMIC DNA]</scope>
    <source>
        <strain evidence="1 2">JCM 13004</strain>
    </source>
</reference>
<accession>A0ABN1W5F8</accession>
<organism evidence="1 2">
    <name type="scientific">Kitasatospora nipponensis</name>
    <dbReference type="NCBI Taxonomy" id="258049"/>
    <lineage>
        <taxon>Bacteria</taxon>
        <taxon>Bacillati</taxon>
        <taxon>Actinomycetota</taxon>
        <taxon>Actinomycetes</taxon>
        <taxon>Kitasatosporales</taxon>
        <taxon>Streptomycetaceae</taxon>
        <taxon>Kitasatospora</taxon>
    </lineage>
</organism>
<dbReference type="RefSeq" id="WP_344441864.1">
    <property type="nucleotide sequence ID" value="NZ_BAAALF010000040.1"/>
</dbReference>
<dbReference type="EMBL" id="BAAALF010000040">
    <property type="protein sequence ID" value="GAA1236566.1"/>
    <property type="molecule type" value="Genomic_DNA"/>
</dbReference>
<dbReference type="Pfam" id="PF19953">
    <property type="entry name" value="EACC1"/>
    <property type="match status" value="1"/>
</dbReference>
<evidence type="ECO:0000313" key="1">
    <source>
        <dbReference type="EMBL" id="GAA1236566.1"/>
    </source>
</evidence>
<dbReference type="InterPro" id="IPR045428">
    <property type="entry name" value="EACC1"/>
</dbReference>
<dbReference type="Proteomes" id="UP001500037">
    <property type="component" value="Unassembled WGS sequence"/>
</dbReference>
<protein>
    <submittedName>
        <fullName evidence="1">Uncharacterized protein</fullName>
    </submittedName>
</protein>
<evidence type="ECO:0000313" key="2">
    <source>
        <dbReference type="Proteomes" id="UP001500037"/>
    </source>
</evidence>